<comment type="similarity">
    <text evidence="1 4">Belongs to the glycosyl hydrolase 5 (cellulase A) family.</text>
</comment>
<sequence>MRRAVAVLLGLLVPLVVAPAGHSAAAGTGPQVPRLHREGGHLVDQYGRTVIVHGLNLVWKRPPYAPPDTPAGFTAADADWLQRYGFNGARVGMLWAGVTPTQPGVADPAYFAKWDRVVNLLAGRGIWMQFDQHQDMWNETYGGEGVPAWAAKRPLPYALLPYAPVPFPEGYWTPEVSTVFDNFWANQGGLQDAWATYWKLVAQHYRDQPYSMGYDLMNEPWAGNEWSTCMTTGCPQTYSQELQPAMTKGLQAVRQVDPNGIVWWEPQQLSSGVQTPTFFTAPPGDEQNLGYSWHNYCTWVFLQSTGLPLFNTDNCRSFTENREQTAIAQADTMHAAPLMSEWGATDDVNAIGIDAESADAHAMSWMYWAYKHWDDPTTADSAQGLFTDDADLSTVKTAKLRRLVRTYPQATAGTLLGYRYDADTGQFTMSYRSDPSIDAPTRIFVSPLTSPHGFDVTASAGGVAVHGSYVDLHADTAEEIQVTITPRA</sequence>
<name>A0A3N0GKF2_9ACTN</name>
<comment type="caution">
    <text evidence="8">The sequence shown here is derived from an EMBL/GenBank/DDBJ whole genome shotgun (WGS) entry which is preliminary data.</text>
</comment>
<dbReference type="PANTHER" id="PTHR31308">
    <property type="match status" value="1"/>
</dbReference>
<evidence type="ECO:0000259" key="6">
    <source>
        <dbReference type="Pfam" id="PF00150"/>
    </source>
</evidence>
<reference evidence="8 9" key="1">
    <citation type="submission" date="2018-11" db="EMBL/GenBank/DDBJ databases">
        <authorList>
            <person name="Li F."/>
        </authorList>
    </citation>
    <scope>NUCLEOTIDE SEQUENCE [LARGE SCALE GENOMIC DNA]</scope>
    <source>
        <strain evidence="8 9">Gsoil 818</strain>
    </source>
</reference>
<evidence type="ECO:0000256" key="5">
    <source>
        <dbReference type="SAM" id="SignalP"/>
    </source>
</evidence>
<organism evidence="8 9">
    <name type="scientific">Nocardioides pocheonensis</name>
    <dbReference type="NCBI Taxonomy" id="661485"/>
    <lineage>
        <taxon>Bacteria</taxon>
        <taxon>Bacillati</taxon>
        <taxon>Actinomycetota</taxon>
        <taxon>Actinomycetes</taxon>
        <taxon>Propionibacteriales</taxon>
        <taxon>Nocardioidaceae</taxon>
        <taxon>Nocardioides</taxon>
    </lineage>
</organism>
<keyword evidence="2 4" id="KW-0378">Hydrolase</keyword>
<dbReference type="SUPFAM" id="SSF51445">
    <property type="entry name" value="(Trans)glycosidases"/>
    <property type="match status" value="1"/>
</dbReference>
<evidence type="ECO:0000256" key="2">
    <source>
        <dbReference type="ARBA" id="ARBA00022801"/>
    </source>
</evidence>
<dbReference type="GO" id="GO:0000272">
    <property type="term" value="P:polysaccharide catabolic process"/>
    <property type="evidence" value="ECO:0007669"/>
    <property type="project" value="InterPro"/>
</dbReference>
<dbReference type="RefSeq" id="WP_123223921.1">
    <property type="nucleotide sequence ID" value="NZ_RJSF01000043.1"/>
</dbReference>
<dbReference type="Pfam" id="PF00150">
    <property type="entry name" value="Cellulase"/>
    <property type="match status" value="1"/>
</dbReference>
<dbReference type="Gene3D" id="2.60.40.1180">
    <property type="entry name" value="Golgi alpha-mannosidase II"/>
    <property type="match status" value="1"/>
</dbReference>
<evidence type="ECO:0000259" key="7">
    <source>
        <dbReference type="Pfam" id="PF18564"/>
    </source>
</evidence>
<dbReference type="AlphaFoldDB" id="A0A3N0GKF2"/>
<keyword evidence="9" id="KW-1185">Reference proteome</keyword>
<evidence type="ECO:0000313" key="8">
    <source>
        <dbReference type="EMBL" id="RNM12945.1"/>
    </source>
</evidence>
<protein>
    <submittedName>
        <fullName evidence="8">Endoglycoceramidase</fullName>
    </submittedName>
</protein>
<evidence type="ECO:0000256" key="1">
    <source>
        <dbReference type="ARBA" id="ARBA00005641"/>
    </source>
</evidence>
<evidence type="ECO:0000256" key="4">
    <source>
        <dbReference type="RuleBase" id="RU361153"/>
    </source>
</evidence>
<evidence type="ECO:0000313" key="9">
    <source>
        <dbReference type="Proteomes" id="UP000279994"/>
    </source>
</evidence>
<feature type="domain" description="Glycoside hydrolase family 5 C-terminal" evidence="7">
    <location>
        <begin position="405"/>
        <end position="469"/>
    </location>
</feature>
<dbReference type="GO" id="GO:0004553">
    <property type="term" value="F:hydrolase activity, hydrolyzing O-glycosyl compounds"/>
    <property type="evidence" value="ECO:0007669"/>
    <property type="project" value="InterPro"/>
</dbReference>
<keyword evidence="3 4" id="KW-0326">Glycosidase</keyword>
<dbReference type="GO" id="GO:1901136">
    <property type="term" value="P:carbohydrate derivative catabolic process"/>
    <property type="evidence" value="ECO:0007669"/>
    <property type="project" value="UniProtKB-ARBA"/>
</dbReference>
<dbReference type="EMBL" id="RJSF01000043">
    <property type="protein sequence ID" value="RNM12945.1"/>
    <property type="molecule type" value="Genomic_DNA"/>
</dbReference>
<dbReference type="Pfam" id="PF18564">
    <property type="entry name" value="Glyco_hydro_5_C"/>
    <property type="match status" value="1"/>
</dbReference>
<dbReference type="InterPro" id="IPR013780">
    <property type="entry name" value="Glyco_hydro_b"/>
</dbReference>
<keyword evidence="5" id="KW-0732">Signal</keyword>
<dbReference type="InterPro" id="IPR017853">
    <property type="entry name" value="GH"/>
</dbReference>
<dbReference type="Gene3D" id="3.20.20.80">
    <property type="entry name" value="Glycosidases"/>
    <property type="match status" value="1"/>
</dbReference>
<feature type="chain" id="PRO_5038655243" evidence="5">
    <location>
        <begin position="19"/>
        <end position="488"/>
    </location>
</feature>
<dbReference type="PANTHER" id="PTHR31308:SF3">
    <property type="entry name" value="ENDOGLYCOCERAMIDASE"/>
    <property type="match status" value="1"/>
</dbReference>
<dbReference type="InterPro" id="IPR041036">
    <property type="entry name" value="GH5_C"/>
</dbReference>
<dbReference type="GO" id="GO:0016042">
    <property type="term" value="P:lipid catabolic process"/>
    <property type="evidence" value="ECO:0007669"/>
    <property type="project" value="UniProtKB-ARBA"/>
</dbReference>
<gene>
    <name evidence="8" type="ORF">EFL26_16015</name>
</gene>
<feature type="signal peptide" evidence="5">
    <location>
        <begin position="1"/>
        <end position="18"/>
    </location>
</feature>
<accession>A0A3N0GKF2</accession>
<dbReference type="OrthoDB" id="4771662at2"/>
<proteinExistence type="inferred from homology"/>
<dbReference type="InterPro" id="IPR052066">
    <property type="entry name" value="Glycosphingolipid_Hydrolases"/>
</dbReference>
<dbReference type="Proteomes" id="UP000279994">
    <property type="component" value="Unassembled WGS sequence"/>
</dbReference>
<dbReference type="InterPro" id="IPR001547">
    <property type="entry name" value="Glyco_hydro_5"/>
</dbReference>
<evidence type="ECO:0000256" key="3">
    <source>
        <dbReference type="ARBA" id="ARBA00023295"/>
    </source>
</evidence>
<feature type="domain" description="Glycoside hydrolase family 5" evidence="6">
    <location>
        <begin position="43"/>
        <end position="371"/>
    </location>
</feature>